<evidence type="ECO:0000256" key="2">
    <source>
        <dbReference type="SAM" id="Phobius"/>
    </source>
</evidence>
<feature type="transmembrane region" description="Helical" evidence="2">
    <location>
        <begin position="313"/>
        <end position="331"/>
    </location>
</feature>
<name>A0A517QP91_9PLAN</name>
<dbReference type="Proteomes" id="UP000315724">
    <property type="component" value="Chromosome"/>
</dbReference>
<dbReference type="KEGG" id="tpol:Mal48_26600"/>
<organism evidence="3 4">
    <name type="scientific">Thalassoglobus polymorphus</name>
    <dbReference type="NCBI Taxonomy" id="2527994"/>
    <lineage>
        <taxon>Bacteria</taxon>
        <taxon>Pseudomonadati</taxon>
        <taxon>Planctomycetota</taxon>
        <taxon>Planctomycetia</taxon>
        <taxon>Planctomycetales</taxon>
        <taxon>Planctomycetaceae</taxon>
        <taxon>Thalassoglobus</taxon>
    </lineage>
</organism>
<keyword evidence="2" id="KW-0472">Membrane</keyword>
<accession>A0A517QP91</accession>
<feature type="region of interest" description="Disordered" evidence="1">
    <location>
        <begin position="365"/>
        <end position="389"/>
    </location>
</feature>
<feature type="compositionally biased region" description="Pro residues" evidence="1">
    <location>
        <begin position="179"/>
        <end position="195"/>
    </location>
</feature>
<dbReference type="AlphaFoldDB" id="A0A517QP91"/>
<sequence>MWCASCQDDVAAEISEDGQVLKCTTCGESIRQVFAPSLHPETKSARDLLKKWAEEQQQLVGDRQPLPSEAPSEEPQQETSPATSPVIDIAASDQVASDQAASSQSPSSESPSSESPSSQSPSSENTSSENASLPEASSKLNEEEPVVEQVAEPIQNEKKKPKFRIDAAHSPTLRKFPEAPSPPAAQPPVNQPPAAPQDLVKSEVVENVIGDDHETEFQDDDEDVEDRIPFTHEQAQSTESQREHYSHSAHVQAPAPHFDVVAAAKQSKSRPGRSEVIWGQLMAYAGVGVLTVGTILVLWGYFGMVEQYASTGWLLSTAGQMLLLLGIVTLVSGGMQQTTHEVTERIEYLGGRMIRIEQSTDQLLKGPHLGKKTRRQKESEFGDEKSSTS</sequence>
<keyword evidence="2" id="KW-1133">Transmembrane helix</keyword>
<feature type="region of interest" description="Disordered" evidence="1">
    <location>
        <begin position="37"/>
        <end position="196"/>
    </location>
</feature>
<dbReference type="EMBL" id="CP036267">
    <property type="protein sequence ID" value="QDT33407.1"/>
    <property type="molecule type" value="Genomic_DNA"/>
</dbReference>
<protein>
    <submittedName>
        <fullName evidence="3">Uncharacterized protein</fullName>
    </submittedName>
</protein>
<proteinExistence type="predicted"/>
<reference evidence="3 4" key="1">
    <citation type="submission" date="2019-02" db="EMBL/GenBank/DDBJ databases">
        <title>Deep-cultivation of Planctomycetes and their phenomic and genomic characterization uncovers novel biology.</title>
        <authorList>
            <person name="Wiegand S."/>
            <person name="Jogler M."/>
            <person name="Boedeker C."/>
            <person name="Pinto D."/>
            <person name="Vollmers J."/>
            <person name="Rivas-Marin E."/>
            <person name="Kohn T."/>
            <person name="Peeters S.H."/>
            <person name="Heuer A."/>
            <person name="Rast P."/>
            <person name="Oberbeckmann S."/>
            <person name="Bunk B."/>
            <person name="Jeske O."/>
            <person name="Meyerdierks A."/>
            <person name="Storesund J.E."/>
            <person name="Kallscheuer N."/>
            <person name="Luecker S."/>
            <person name="Lage O.M."/>
            <person name="Pohl T."/>
            <person name="Merkel B.J."/>
            <person name="Hornburger P."/>
            <person name="Mueller R.-W."/>
            <person name="Bruemmer F."/>
            <person name="Labrenz M."/>
            <person name="Spormann A.M."/>
            <person name="Op den Camp H."/>
            <person name="Overmann J."/>
            <person name="Amann R."/>
            <person name="Jetten M.S.M."/>
            <person name="Mascher T."/>
            <person name="Medema M.H."/>
            <person name="Devos D.P."/>
            <person name="Kaster A.-K."/>
            <person name="Ovreas L."/>
            <person name="Rohde M."/>
            <person name="Galperin M.Y."/>
            <person name="Jogler C."/>
        </authorList>
    </citation>
    <scope>NUCLEOTIDE SEQUENCE [LARGE SCALE GENOMIC DNA]</scope>
    <source>
        <strain evidence="3 4">Mal48</strain>
    </source>
</reference>
<feature type="compositionally biased region" description="Basic and acidic residues" evidence="1">
    <location>
        <begin position="40"/>
        <end position="54"/>
    </location>
</feature>
<feature type="compositionally biased region" description="Low complexity" evidence="1">
    <location>
        <begin position="90"/>
        <end position="132"/>
    </location>
</feature>
<gene>
    <name evidence="3" type="ORF">Mal48_26600</name>
</gene>
<dbReference type="RefSeq" id="WP_145199654.1">
    <property type="nucleotide sequence ID" value="NZ_CP036267.1"/>
</dbReference>
<feature type="compositionally biased region" description="Basic and acidic residues" evidence="1">
    <location>
        <begin position="155"/>
        <end position="167"/>
    </location>
</feature>
<evidence type="ECO:0000313" key="3">
    <source>
        <dbReference type="EMBL" id="QDT33407.1"/>
    </source>
</evidence>
<keyword evidence="2" id="KW-0812">Transmembrane</keyword>
<evidence type="ECO:0000256" key="1">
    <source>
        <dbReference type="SAM" id="MobiDB-lite"/>
    </source>
</evidence>
<evidence type="ECO:0000313" key="4">
    <source>
        <dbReference type="Proteomes" id="UP000315724"/>
    </source>
</evidence>
<dbReference type="OrthoDB" id="210138at2"/>
<feature type="compositionally biased region" description="Basic and acidic residues" evidence="1">
    <location>
        <begin position="376"/>
        <end position="389"/>
    </location>
</feature>
<keyword evidence="4" id="KW-1185">Reference proteome</keyword>
<feature type="transmembrane region" description="Helical" evidence="2">
    <location>
        <begin position="276"/>
        <end position="301"/>
    </location>
</feature>